<accession>A0AAD6MQF2</accession>
<protein>
    <recommendedName>
        <fullName evidence="4">WD40 repeat-like protein</fullName>
    </recommendedName>
</protein>
<dbReference type="Proteomes" id="UP001215712">
    <property type="component" value="Unassembled WGS sequence"/>
</dbReference>
<dbReference type="Gene3D" id="2.130.10.10">
    <property type="entry name" value="YVTN repeat-like/Quinoprotein amine dehydrogenase"/>
    <property type="match status" value="3"/>
</dbReference>
<evidence type="ECO:0000313" key="2">
    <source>
        <dbReference type="EMBL" id="KAJ5703609.1"/>
    </source>
</evidence>
<sequence length="658" mass="73119">MDFSLAAFAGNGGEIQLFDLQSETVGPSMMTGDESHVACLAFSSKGNLLASSSEGDLIQIWNSLNGALCKEFFHPSTSEFDPLGPTIQFSPDGTLFAASYRGTITCFWSCATWELLSSIQDQYDTPIFLPNGGLLMAGFKYKNVYLAEYDINSGAITDSGIMHINKGCRGETLRFSPDGTLIAVIKPFRFDSLESHINSSWPGATHSPSKISVWNRITRKPLAVLDGHNLEDIEAKFSPDNKTLVSTAADGTIRLWALQLESPFDRNSSNSEKLPDVRQIMECNSSETSFAIIEHESRSASWDLKISPPQLTLSRREYYESTFFSPDRSIFFCEASSGEHCLIRNAVTGEIVHQIDHMYGMYPYHATFSADNLLLAINLHVTYGFEEGLTEAVPFSQEGGEAVHECVVILNISTSQRRIFDIPGSLEGFAFSPDGKHVALCFEGPSYRKKTRVEIRDAMTWMLVKARGDFNAYPGNVTWSSGSGFITLAASAYCPCYGIELWDLTIDKLVILVQGLYVRSVAFSPDDRYCVMHMYDGTIQLHDLASMTIIEMPGSNWDPRPARSHGLNFSKFDWRFCGDGQVIETPFGRMDILSFSGKKESRPNRALFLDGHWVVRGFEKVFRLPAAEEIKCVAASGDTLLVAYASKQLEFFDFRAKG</sequence>
<feature type="repeat" description="WD" evidence="1">
    <location>
        <begin position="30"/>
        <end position="62"/>
    </location>
</feature>
<dbReference type="PANTHER" id="PTHR19879:SF9">
    <property type="entry name" value="TRANSCRIPTION INITIATION FACTOR TFIID SUBUNIT 5"/>
    <property type="match status" value="1"/>
</dbReference>
<gene>
    <name evidence="2" type="ORF">N7493_011534</name>
</gene>
<organism evidence="2 3">
    <name type="scientific">Penicillium malachiteum</name>
    <dbReference type="NCBI Taxonomy" id="1324776"/>
    <lineage>
        <taxon>Eukaryota</taxon>
        <taxon>Fungi</taxon>
        <taxon>Dikarya</taxon>
        <taxon>Ascomycota</taxon>
        <taxon>Pezizomycotina</taxon>
        <taxon>Eurotiomycetes</taxon>
        <taxon>Eurotiomycetidae</taxon>
        <taxon>Eurotiales</taxon>
        <taxon>Aspergillaceae</taxon>
        <taxon>Penicillium</taxon>
    </lineage>
</organism>
<evidence type="ECO:0008006" key="4">
    <source>
        <dbReference type="Google" id="ProtNLM"/>
    </source>
</evidence>
<dbReference type="PROSITE" id="PS50082">
    <property type="entry name" value="WD_REPEATS_2"/>
    <property type="match status" value="2"/>
</dbReference>
<reference evidence="2" key="2">
    <citation type="submission" date="2023-01" db="EMBL/GenBank/DDBJ databases">
        <authorList>
            <person name="Petersen C."/>
        </authorList>
    </citation>
    <scope>NUCLEOTIDE SEQUENCE</scope>
    <source>
        <strain evidence="2">IBT 17514</strain>
    </source>
</reference>
<evidence type="ECO:0000313" key="3">
    <source>
        <dbReference type="Proteomes" id="UP001215712"/>
    </source>
</evidence>
<dbReference type="PROSITE" id="PS50294">
    <property type="entry name" value="WD_REPEATS_REGION"/>
    <property type="match status" value="2"/>
</dbReference>
<dbReference type="SUPFAM" id="SSF82171">
    <property type="entry name" value="DPP6 N-terminal domain-like"/>
    <property type="match status" value="1"/>
</dbReference>
<comment type="caution">
    <text evidence="2">The sequence shown here is derived from an EMBL/GenBank/DDBJ whole genome shotgun (WGS) entry which is preliminary data.</text>
</comment>
<feature type="repeat" description="WD" evidence="1">
    <location>
        <begin position="225"/>
        <end position="259"/>
    </location>
</feature>
<dbReference type="AlphaFoldDB" id="A0AAD6MQF2"/>
<dbReference type="PANTHER" id="PTHR19879">
    <property type="entry name" value="TRANSCRIPTION INITIATION FACTOR TFIID"/>
    <property type="match status" value="1"/>
</dbReference>
<proteinExistence type="predicted"/>
<reference evidence="2" key="1">
    <citation type="journal article" date="2023" name="IMA Fungus">
        <title>Comparative genomic study of the Penicillium genus elucidates a diverse pangenome and 15 lateral gene transfer events.</title>
        <authorList>
            <person name="Petersen C."/>
            <person name="Sorensen T."/>
            <person name="Nielsen M.R."/>
            <person name="Sondergaard T.E."/>
            <person name="Sorensen J.L."/>
            <person name="Fitzpatrick D.A."/>
            <person name="Frisvad J.C."/>
            <person name="Nielsen K.L."/>
        </authorList>
    </citation>
    <scope>NUCLEOTIDE SEQUENCE</scope>
    <source>
        <strain evidence="2">IBT 17514</strain>
    </source>
</reference>
<dbReference type="InterPro" id="IPR001680">
    <property type="entry name" value="WD40_rpt"/>
</dbReference>
<keyword evidence="3" id="KW-1185">Reference proteome</keyword>
<dbReference type="EMBL" id="JAQJAN010000021">
    <property type="protein sequence ID" value="KAJ5703609.1"/>
    <property type="molecule type" value="Genomic_DNA"/>
</dbReference>
<name>A0AAD6MQF2_9EURO</name>
<dbReference type="SMART" id="SM00320">
    <property type="entry name" value="WD40"/>
    <property type="match status" value="4"/>
</dbReference>
<dbReference type="InterPro" id="IPR015943">
    <property type="entry name" value="WD40/YVTN_repeat-like_dom_sf"/>
</dbReference>
<dbReference type="Pfam" id="PF00400">
    <property type="entry name" value="WD40"/>
    <property type="match status" value="2"/>
</dbReference>
<keyword evidence="1" id="KW-0853">WD repeat</keyword>
<evidence type="ECO:0000256" key="1">
    <source>
        <dbReference type="PROSITE-ProRule" id="PRU00221"/>
    </source>
</evidence>